<evidence type="ECO:0000313" key="5">
    <source>
        <dbReference type="Proteomes" id="UP000283589"/>
    </source>
</evidence>
<dbReference type="EMBL" id="QRZA01000007">
    <property type="protein sequence ID" value="RGV34556.1"/>
    <property type="molecule type" value="Genomic_DNA"/>
</dbReference>
<gene>
    <name evidence="2" type="ORF">DWW18_07695</name>
    <name evidence="4" type="ORF">DWZ68_08110</name>
    <name evidence="3" type="ORF">DXA50_06930</name>
</gene>
<organism evidence="3 7">
    <name type="scientific">Butyricimonas virosa</name>
    <dbReference type="NCBI Taxonomy" id="544645"/>
    <lineage>
        <taxon>Bacteria</taxon>
        <taxon>Pseudomonadati</taxon>
        <taxon>Bacteroidota</taxon>
        <taxon>Bacteroidia</taxon>
        <taxon>Bacteroidales</taxon>
        <taxon>Odoribacteraceae</taxon>
        <taxon>Butyricimonas</taxon>
    </lineage>
</organism>
<reference evidence="5 6" key="1">
    <citation type="submission" date="2018-08" db="EMBL/GenBank/DDBJ databases">
        <title>A genome reference for cultivated species of the human gut microbiota.</title>
        <authorList>
            <person name="Zou Y."/>
            <person name="Xue W."/>
            <person name="Luo G."/>
        </authorList>
    </citation>
    <scope>NUCLEOTIDE SEQUENCE [LARGE SCALE GENOMIC DNA]</scope>
    <source>
        <strain evidence="2 5">AF14-49</strain>
        <strain evidence="4 6">AF34-33</strain>
        <strain evidence="3 7">OF02-7</strain>
    </source>
</reference>
<dbReference type="Proteomes" id="UP000286063">
    <property type="component" value="Unassembled WGS sequence"/>
</dbReference>
<evidence type="ECO:0000313" key="4">
    <source>
        <dbReference type="EMBL" id="RHM43983.1"/>
    </source>
</evidence>
<feature type="signal peptide" evidence="1">
    <location>
        <begin position="1"/>
        <end position="24"/>
    </location>
</feature>
<dbReference type="Proteomes" id="UP000286038">
    <property type="component" value="Unassembled WGS sequence"/>
</dbReference>
<comment type="caution">
    <text evidence="3">The sequence shown here is derived from an EMBL/GenBank/DDBJ whole genome shotgun (WGS) entry which is preliminary data.</text>
</comment>
<dbReference type="Gene3D" id="3.40.390.70">
    <property type="match status" value="1"/>
</dbReference>
<dbReference type="AlphaFoldDB" id="A0A413IPN5"/>
<keyword evidence="1" id="KW-0732">Signal</keyword>
<proteinExistence type="predicted"/>
<evidence type="ECO:0000256" key="1">
    <source>
        <dbReference type="SAM" id="SignalP"/>
    </source>
</evidence>
<evidence type="ECO:0000313" key="7">
    <source>
        <dbReference type="Proteomes" id="UP000286063"/>
    </source>
</evidence>
<evidence type="ECO:0008006" key="8">
    <source>
        <dbReference type="Google" id="ProtNLM"/>
    </source>
</evidence>
<dbReference type="OrthoDB" id="1091686at2"/>
<dbReference type="Proteomes" id="UP000283589">
    <property type="component" value="Unassembled WGS sequence"/>
</dbReference>
<dbReference type="STRING" id="1121130.GCA_000519105_00855"/>
<dbReference type="EMBL" id="QSCR01000008">
    <property type="protein sequence ID" value="RGY19025.1"/>
    <property type="molecule type" value="Genomic_DNA"/>
</dbReference>
<protein>
    <recommendedName>
        <fullName evidence="8">Lipoprotein</fullName>
    </recommendedName>
</protein>
<sequence>MNRMRTYKLLSLILVLGIGFSACYDEDAIHTTKGDIPYELKEGGDEVDQYIYKFYQENGSIIMVDYDTIDYQWNMSGLAKNVYLTKQEDRVVLMKGFSMLEKTFLNIYDTDFKKKYFPLKLLIGEQVGRMNWGVLEDNAALAGLSYLALGKIREGVENLSEEELRSIRESTNGVFWQEYLLQNGIIQVPESFYEVSKGYYQAFLEYLPENEGVTDVDVRDYGFWYRDLSNPYSLVTPNKEGDFRDFMGVILTVPYEELKLVLDTHSKLKDKYDILVNYFKMKYQIDLVAIGNKQFK</sequence>
<dbReference type="PROSITE" id="PS51257">
    <property type="entry name" value="PROKAR_LIPOPROTEIN"/>
    <property type="match status" value="1"/>
</dbReference>
<evidence type="ECO:0000313" key="2">
    <source>
        <dbReference type="EMBL" id="RGV34556.1"/>
    </source>
</evidence>
<evidence type="ECO:0000313" key="6">
    <source>
        <dbReference type="Proteomes" id="UP000286038"/>
    </source>
</evidence>
<dbReference type="EMBL" id="QRPV01000007">
    <property type="protein sequence ID" value="RHM43983.1"/>
    <property type="molecule type" value="Genomic_DNA"/>
</dbReference>
<evidence type="ECO:0000313" key="3">
    <source>
        <dbReference type="EMBL" id="RGY19025.1"/>
    </source>
</evidence>
<feature type="chain" id="PRO_5036349471" description="Lipoprotein" evidence="1">
    <location>
        <begin position="25"/>
        <end position="296"/>
    </location>
</feature>
<accession>A0A413IPN5</accession>
<name>A0A413IPN5_9BACT</name>